<dbReference type="AlphaFoldDB" id="A0A9X2IQ36"/>
<name>A0A9X2IQ36_9BACI</name>
<dbReference type="InterPro" id="IPR018649">
    <property type="entry name" value="SHOCT"/>
</dbReference>
<dbReference type="RefSeq" id="WP_251224220.1">
    <property type="nucleotide sequence ID" value="NZ_JAMBOL010000015.1"/>
</dbReference>
<keyword evidence="1" id="KW-0812">Transmembrane</keyword>
<keyword evidence="1" id="KW-0472">Membrane</keyword>
<keyword evidence="4" id="KW-1185">Reference proteome</keyword>
<keyword evidence="1" id="KW-1133">Transmembrane helix</keyword>
<organism evidence="3 4">
    <name type="scientific">Halalkalibacter oceani</name>
    <dbReference type="NCBI Taxonomy" id="1653776"/>
    <lineage>
        <taxon>Bacteria</taxon>
        <taxon>Bacillati</taxon>
        <taxon>Bacillota</taxon>
        <taxon>Bacilli</taxon>
        <taxon>Bacillales</taxon>
        <taxon>Bacillaceae</taxon>
        <taxon>Halalkalibacter</taxon>
    </lineage>
</organism>
<evidence type="ECO:0000256" key="1">
    <source>
        <dbReference type="SAM" id="Phobius"/>
    </source>
</evidence>
<evidence type="ECO:0000313" key="3">
    <source>
        <dbReference type="EMBL" id="MCM3715476.1"/>
    </source>
</evidence>
<evidence type="ECO:0000313" key="4">
    <source>
        <dbReference type="Proteomes" id="UP001139179"/>
    </source>
</evidence>
<dbReference type="Pfam" id="PF09851">
    <property type="entry name" value="SHOCT"/>
    <property type="match status" value="1"/>
</dbReference>
<accession>A0A9X2IQ36</accession>
<dbReference type="EMBL" id="JAMBOL010000015">
    <property type="protein sequence ID" value="MCM3715476.1"/>
    <property type="molecule type" value="Genomic_DNA"/>
</dbReference>
<sequence length="63" mass="7302">MDLTYMLSMGLVAFVLLFAIFMVLKLLFNHEKKAKSAYAILEERFAKGEISEDEFVKRKNALK</sequence>
<evidence type="ECO:0000259" key="2">
    <source>
        <dbReference type="Pfam" id="PF09851"/>
    </source>
</evidence>
<feature type="domain" description="SHOCT" evidence="2">
    <location>
        <begin position="39"/>
        <end position="62"/>
    </location>
</feature>
<protein>
    <submittedName>
        <fullName evidence="3">SHOCT domain-containing protein</fullName>
    </submittedName>
</protein>
<feature type="transmembrane region" description="Helical" evidence="1">
    <location>
        <begin position="6"/>
        <end position="28"/>
    </location>
</feature>
<dbReference type="Proteomes" id="UP001139179">
    <property type="component" value="Unassembled WGS sequence"/>
</dbReference>
<comment type="caution">
    <text evidence="3">The sequence shown here is derived from an EMBL/GenBank/DDBJ whole genome shotgun (WGS) entry which is preliminary data.</text>
</comment>
<gene>
    <name evidence="3" type="ORF">M3202_15505</name>
</gene>
<reference evidence="3" key="1">
    <citation type="submission" date="2022-05" db="EMBL/GenBank/DDBJ databases">
        <title>Comparative Genomics of Spacecraft Associated Microbes.</title>
        <authorList>
            <person name="Tran M.T."/>
            <person name="Wright A."/>
            <person name="Seuylemezian A."/>
            <person name="Eisen J."/>
            <person name="Coil D."/>
        </authorList>
    </citation>
    <scope>NUCLEOTIDE SEQUENCE</scope>
    <source>
        <strain evidence="3">214.1.1</strain>
    </source>
</reference>
<proteinExistence type="predicted"/>